<dbReference type="Proteomes" id="UP000037446">
    <property type="component" value="Unassembled WGS sequence"/>
</dbReference>
<evidence type="ECO:0008006" key="4">
    <source>
        <dbReference type="Google" id="ProtNLM"/>
    </source>
</evidence>
<feature type="region of interest" description="Disordered" evidence="1">
    <location>
        <begin position="287"/>
        <end position="308"/>
    </location>
</feature>
<organism evidence="2 3">
    <name type="scientific">Qipengyuania citrea LAMA 915</name>
    <dbReference type="NCBI Taxonomy" id="1306953"/>
    <lineage>
        <taxon>Bacteria</taxon>
        <taxon>Pseudomonadati</taxon>
        <taxon>Pseudomonadota</taxon>
        <taxon>Alphaproteobacteria</taxon>
        <taxon>Sphingomonadales</taxon>
        <taxon>Erythrobacteraceae</taxon>
        <taxon>Qipengyuania</taxon>
    </lineage>
</organism>
<dbReference type="AlphaFoldDB" id="A0A0L1KC81"/>
<sequence>MITDQDILQDAEWLPHRYDETNGSFRFRHVPRDVQREAAFLTDEHLPDTGAERVIPLERIDRRALPAAPIHFVFHSAYCCSTLVARMFDAPGYSMGLVEPVVLNDVVGWRRRGAQPEKIAAVLDVALALLARPFGDDRAVVVKPSNIVNSLAPAIMGLRADAHAILLYAPIEDFLASIAVKGLWGRRWVRQALIGQMQDGVLAQQFAPDEMFELTDLQVAGLGWLSHHSIYRKMQDRFGAGRLGICDSRSLLAEPAETVAKFFVRFELHPDPEDSAAIAAGPAFTRNSKESTSYSRSDRERQIAATREANSDEIAKVAEWVRVVADGIGLDVAPVSSALR</sequence>
<evidence type="ECO:0000313" key="3">
    <source>
        <dbReference type="Proteomes" id="UP000037446"/>
    </source>
</evidence>
<dbReference type="PATRIC" id="fig|1306953.7.peg.624"/>
<name>A0A0L1KC81_9SPHN</name>
<dbReference type="EMBL" id="JYNE01000026">
    <property type="protein sequence ID" value="KNH01484.1"/>
    <property type="molecule type" value="Genomic_DNA"/>
</dbReference>
<dbReference type="RefSeq" id="WP_050600794.1">
    <property type="nucleotide sequence ID" value="NZ_JYNE01000026.1"/>
</dbReference>
<reference evidence="3" key="1">
    <citation type="submission" date="2015-02" db="EMBL/GenBank/DDBJ databases">
        <authorList>
            <person name="Lima A.O."/>
            <person name="Cabral A."/>
            <person name="Porto L.M."/>
            <person name="Silva M.A."/>
        </authorList>
    </citation>
    <scope>NUCLEOTIDE SEQUENCE [LARGE SCALE GENOMIC DNA]</scope>
    <source>
        <strain evidence="3">LAMA 915</strain>
    </source>
</reference>
<protein>
    <recommendedName>
        <fullName evidence="4">Sulfotransferase family protein</fullName>
    </recommendedName>
</protein>
<evidence type="ECO:0000313" key="2">
    <source>
        <dbReference type="EMBL" id="KNH01484.1"/>
    </source>
</evidence>
<accession>A0A0L1KC81</accession>
<evidence type="ECO:0000256" key="1">
    <source>
        <dbReference type="SAM" id="MobiDB-lite"/>
    </source>
</evidence>
<gene>
    <name evidence="2" type="ORF">J121_615</name>
</gene>
<comment type="caution">
    <text evidence="2">The sequence shown here is derived from an EMBL/GenBank/DDBJ whole genome shotgun (WGS) entry which is preliminary data.</text>
</comment>
<dbReference type="STRING" id="1306953.J121_615"/>
<proteinExistence type="predicted"/>